<evidence type="ECO:0000256" key="3">
    <source>
        <dbReference type="ARBA" id="ARBA00023163"/>
    </source>
</evidence>
<dbReference type="KEGG" id="sphe:GFH32_05900"/>
<dbReference type="EMBL" id="CP045652">
    <property type="protein sequence ID" value="QGA25877.1"/>
    <property type="molecule type" value="Genomic_DNA"/>
</dbReference>
<keyword evidence="3" id="KW-0804">Transcription</keyword>
<sequence length="305" mass="35419">MRNVDSKNPIEFTAPASGVGSFYVQEDLRNDFYNHYHRHKEYQISYILRGSGSMLIGNLIQPFSDNEIYIMKANDPHIFIKEGSNEDRIHVIHIFVAFDKLWSFFDLSELHPARDFFTKLDSSKKISSEVSLEIKEKFIELAKVEGMKKIISILDIFQFLIRHEQDMHSLYSGLPESTFNDKVGIRINEVLRFSLANYDKEISIEEVSKLIHMTPSAFCKYFKKHTMKTYVTFLNEIRIEKACQLLINKSTENISEVAYQCGFNTVVHFNRVFKSIMNTSPSEFIHNHSAELQISNAKDHQEAAV</sequence>
<dbReference type="PROSITE" id="PS00041">
    <property type="entry name" value="HTH_ARAC_FAMILY_1"/>
    <property type="match status" value="1"/>
</dbReference>
<dbReference type="PANTHER" id="PTHR43280:SF34">
    <property type="entry name" value="ARAC-FAMILY TRANSCRIPTIONAL REGULATOR"/>
    <property type="match status" value="1"/>
</dbReference>
<dbReference type="InterPro" id="IPR011051">
    <property type="entry name" value="RmlC_Cupin_sf"/>
</dbReference>
<dbReference type="Gene3D" id="1.10.10.60">
    <property type="entry name" value="Homeodomain-like"/>
    <property type="match status" value="2"/>
</dbReference>
<keyword evidence="6" id="KW-1185">Reference proteome</keyword>
<organism evidence="5 6">
    <name type="scientific">Sphingobacterium zhuxiongii</name>
    <dbReference type="NCBI Taxonomy" id="2662364"/>
    <lineage>
        <taxon>Bacteria</taxon>
        <taxon>Pseudomonadati</taxon>
        <taxon>Bacteroidota</taxon>
        <taxon>Sphingobacteriia</taxon>
        <taxon>Sphingobacteriales</taxon>
        <taxon>Sphingobacteriaceae</taxon>
        <taxon>Sphingobacterium</taxon>
    </lineage>
</organism>
<dbReference type="InterPro" id="IPR014710">
    <property type="entry name" value="RmlC-like_jellyroll"/>
</dbReference>
<evidence type="ECO:0000313" key="5">
    <source>
        <dbReference type="EMBL" id="QGA25877.1"/>
    </source>
</evidence>
<dbReference type="RefSeq" id="WP_153510199.1">
    <property type="nucleotide sequence ID" value="NZ_CP045652.1"/>
</dbReference>
<evidence type="ECO:0000256" key="1">
    <source>
        <dbReference type="ARBA" id="ARBA00023015"/>
    </source>
</evidence>
<evidence type="ECO:0000256" key="2">
    <source>
        <dbReference type="ARBA" id="ARBA00023125"/>
    </source>
</evidence>
<keyword evidence="2" id="KW-0238">DNA-binding</keyword>
<dbReference type="Proteomes" id="UP000326921">
    <property type="component" value="Chromosome"/>
</dbReference>
<dbReference type="SMART" id="SM00342">
    <property type="entry name" value="HTH_ARAC"/>
    <property type="match status" value="1"/>
</dbReference>
<dbReference type="SUPFAM" id="SSF51182">
    <property type="entry name" value="RmlC-like cupins"/>
    <property type="match status" value="1"/>
</dbReference>
<keyword evidence="1" id="KW-0805">Transcription regulation</keyword>
<dbReference type="PROSITE" id="PS01124">
    <property type="entry name" value="HTH_ARAC_FAMILY_2"/>
    <property type="match status" value="1"/>
</dbReference>
<dbReference type="Pfam" id="PF12833">
    <property type="entry name" value="HTH_18"/>
    <property type="match status" value="1"/>
</dbReference>
<proteinExistence type="predicted"/>
<name>A0A5Q0Q732_9SPHI</name>
<dbReference type="AlphaFoldDB" id="A0A5Q0Q732"/>
<dbReference type="InterPro" id="IPR018062">
    <property type="entry name" value="HTH_AraC-typ_CS"/>
</dbReference>
<dbReference type="InterPro" id="IPR018060">
    <property type="entry name" value="HTH_AraC"/>
</dbReference>
<dbReference type="InterPro" id="IPR003313">
    <property type="entry name" value="AraC-bd"/>
</dbReference>
<dbReference type="Gene3D" id="2.60.120.10">
    <property type="entry name" value="Jelly Rolls"/>
    <property type="match status" value="1"/>
</dbReference>
<dbReference type="Pfam" id="PF02311">
    <property type="entry name" value="AraC_binding"/>
    <property type="match status" value="1"/>
</dbReference>
<dbReference type="GO" id="GO:0003700">
    <property type="term" value="F:DNA-binding transcription factor activity"/>
    <property type="evidence" value="ECO:0007669"/>
    <property type="project" value="InterPro"/>
</dbReference>
<reference evidence="5 6" key="1">
    <citation type="submission" date="2019-10" db="EMBL/GenBank/DDBJ databases">
        <authorList>
            <person name="Dong K."/>
        </authorList>
    </citation>
    <scope>NUCLEOTIDE SEQUENCE [LARGE SCALE GENOMIC DNA]</scope>
    <source>
        <strain evidence="6">dk4302</strain>
    </source>
</reference>
<dbReference type="PANTHER" id="PTHR43280">
    <property type="entry name" value="ARAC-FAMILY TRANSCRIPTIONAL REGULATOR"/>
    <property type="match status" value="1"/>
</dbReference>
<protein>
    <submittedName>
        <fullName evidence="5">Helix-turn-helix domain-containing protein</fullName>
    </submittedName>
</protein>
<dbReference type="InterPro" id="IPR009057">
    <property type="entry name" value="Homeodomain-like_sf"/>
</dbReference>
<evidence type="ECO:0000313" key="6">
    <source>
        <dbReference type="Proteomes" id="UP000326921"/>
    </source>
</evidence>
<dbReference type="SUPFAM" id="SSF46689">
    <property type="entry name" value="Homeodomain-like"/>
    <property type="match status" value="1"/>
</dbReference>
<evidence type="ECO:0000259" key="4">
    <source>
        <dbReference type="PROSITE" id="PS01124"/>
    </source>
</evidence>
<dbReference type="GO" id="GO:0043565">
    <property type="term" value="F:sequence-specific DNA binding"/>
    <property type="evidence" value="ECO:0007669"/>
    <property type="project" value="InterPro"/>
</dbReference>
<feature type="domain" description="HTH araC/xylS-type" evidence="4">
    <location>
        <begin position="188"/>
        <end position="287"/>
    </location>
</feature>
<accession>A0A5Q0Q732</accession>
<gene>
    <name evidence="5" type="ORF">GFH32_05900</name>
</gene>